<dbReference type="EMBL" id="MCFI01000005">
    <property type="protein sequence ID" value="ORY84803.1"/>
    <property type="molecule type" value="Genomic_DNA"/>
</dbReference>
<proteinExistence type="predicted"/>
<dbReference type="Proteomes" id="UP000193685">
    <property type="component" value="Unassembled WGS sequence"/>
</dbReference>
<dbReference type="GeneID" id="63785455"/>
<keyword evidence="3" id="KW-1185">Reference proteome</keyword>
<comment type="caution">
    <text evidence="2">The sequence shown here is derived from an EMBL/GenBank/DDBJ whole genome shotgun (WGS) entry which is preliminary data.</text>
</comment>
<name>A0A1Y2FLG2_PROLT</name>
<organism evidence="2 3">
    <name type="scientific">Protomyces lactucae-debilis</name>
    <dbReference type="NCBI Taxonomy" id="2754530"/>
    <lineage>
        <taxon>Eukaryota</taxon>
        <taxon>Fungi</taxon>
        <taxon>Dikarya</taxon>
        <taxon>Ascomycota</taxon>
        <taxon>Taphrinomycotina</taxon>
        <taxon>Taphrinomycetes</taxon>
        <taxon>Taphrinales</taxon>
        <taxon>Protomycetaceae</taxon>
        <taxon>Protomyces</taxon>
    </lineage>
</organism>
<sequence>MLRSGGNQLAETRLTRNDIQPRFEPAFLHTRLSLALMTLASFLSALLLSNPVWSRKSLTRALDCRSSNFNVSSIGHGSTSHTL</sequence>
<gene>
    <name evidence="2" type="ORF">BCR37DRAFT_377580</name>
</gene>
<reference evidence="2 3" key="1">
    <citation type="submission" date="2016-07" db="EMBL/GenBank/DDBJ databases">
        <title>Pervasive Adenine N6-methylation of Active Genes in Fungi.</title>
        <authorList>
            <consortium name="DOE Joint Genome Institute"/>
            <person name="Mondo S.J."/>
            <person name="Dannebaum R.O."/>
            <person name="Kuo R.C."/>
            <person name="Labutti K."/>
            <person name="Haridas S."/>
            <person name="Kuo A."/>
            <person name="Salamov A."/>
            <person name="Ahrendt S.R."/>
            <person name="Lipzen A."/>
            <person name="Sullivan W."/>
            <person name="Andreopoulos W.B."/>
            <person name="Clum A."/>
            <person name="Lindquist E."/>
            <person name="Daum C."/>
            <person name="Ramamoorthy G.K."/>
            <person name="Gryganskyi A."/>
            <person name="Culley D."/>
            <person name="Magnuson J.K."/>
            <person name="James T.Y."/>
            <person name="O'Malley M.A."/>
            <person name="Stajich J.E."/>
            <person name="Spatafora J.W."/>
            <person name="Visel A."/>
            <person name="Grigoriev I.V."/>
        </authorList>
    </citation>
    <scope>NUCLEOTIDE SEQUENCE [LARGE SCALE GENOMIC DNA]</scope>
    <source>
        <strain evidence="2 3">12-1054</strain>
    </source>
</reference>
<keyword evidence="1" id="KW-0472">Membrane</keyword>
<keyword evidence="1" id="KW-1133">Transmembrane helix</keyword>
<dbReference type="RefSeq" id="XP_040726586.1">
    <property type="nucleotide sequence ID" value="XM_040868856.1"/>
</dbReference>
<accession>A0A1Y2FLG2</accession>
<dbReference type="AlphaFoldDB" id="A0A1Y2FLG2"/>
<keyword evidence="1" id="KW-0812">Transmembrane</keyword>
<evidence type="ECO:0000256" key="1">
    <source>
        <dbReference type="SAM" id="Phobius"/>
    </source>
</evidence>
<feature type="transmembrane region" description="Helical" evidence="1">
    <location>
        <begin position="32"/>
        <end position="53"/>
    </location>
</feature>
<evidence type="ECO:0000313" key="3">
    <source>
        <dbReference type="Proteomes" id="UP000193685"/>
    </source>
</evidence>
<evidence type="ECO:0000313" key="2">
    <source>
        <dbReference type="EMBL" id="ORY84803.1"/>
    </source>
</evidence>
<protein>
    <submittedName>
        <fullName evidence="2">Uncharacterized protein</fullName>
    </submittedName>
</protein>